<organism evidence="2 3">
    <name type="scientific">Heterorhabditis bacteriophora</name>
    <name type="common">Entomopathogenic nematode worm</name>
    <dbReference type="NCBI Taxonomy" id="37862"/>
    <lineage>
        <taxon>Eukaryota</taxon>
        <taxon>Metazoa</taxon>
        <taxon>Ecdysozoa</taxon>
        <taxon>Nematoda</taxon>
        <taxon>Chromadorea</taxon>
        <taxon>Rhabditida</taxon>
        <taxon>Rhabditina</taxon>
        <taxon>Rhabditomorpha</taxon>
        <taxon>Strongyloidea</taxon>
        <taxon>Heterorhabditidae</taxon>
        <taxon>Heterorhabditis</taxon>
    </lineage>
</organism>
<sequence length="374" mass="42207">METTNESVTKLSRSLKKSLEATTPLSIIKKSVVSPNSSFTQKSKPFLVESSATTPKRLSPEKASHIHVEDTLQCDSFMTNSMSSATLKTSTRVRMVGTPRDSSLSIPNNGAKTPTLRRKDNLRVSSTSKSITKDKSTTHRFAKKHAKLFAEMESLDDHKIKIERRHQNNMRAATDFVKVSALIFQMFLFDRCIINLKRLATPKALIGRKRTTNFTSETRTSGSVIHIVFHYFKTTYLFVLTNKHQYVPHTPVTKQENVKAVKGNNQRDVKSRTKNTGKPMRSLLSNSTAPLDKNFLSTPVKVPGKSSYTPHRGVVGNYIDTTKLTDREFELAVKSGIIKGKNTRKSSIQVTQILRTKRRDEILDLKRKLNVKNN</sequence>
<evidence type="ECO:0000313" key="2">
    <source>
        <dbReference type="Proteomes" id="UP000095283"/>
    </source>
</evidence>
<evidence type="ECO:0000256" key="1">
    <source>
        <dbReference type="SAM" id="MobiDB-lite"/>
    </source>
</evidence>
<keyword evidence="2" id="KW-1185">Reference proteome</keyword>
<dbReference type="WBParaSite" id="Hba_08277">
    <property type="protein sequence ID" value="Hba_08277"/>
    <property type="gene ID" value="Hba_08277"/>
</dbReference>
<evidence type="ECO:0000313" key="3">
    <source>
        <dbReference type="WBParaSite" id="Hba_08277"/>
    </source>
</evidence>
<reference evidence="3" key="1">
    <citation type="submission" date="2016-11" db="UniProtKB">
        <authorList>
            <consortium name="WormBaseParasite"/>
        </authorList>
    </citation>
    <scope>IDENTIFICATION</scope>
</reference>
<feature type="region of interest" description="Disordered" evidence="1">
    <location>
        <begin position="262"/>
        <end position="281"/>
    </location>
</feature>
<name>A0A1I7WSZ7_HETBA</name>
<protein>
    <submittedName>
        <fullName evidence="3">CaM_binding domain-containing protein</fullName>
    </submittedName>
</protein>
<dbReference type="AlphaFoldDB" id="A0A1I7WSZ7"/>
<proteinExistence type="predicted"/>
<accession>A0A1I7WSZ7</accession>
<dbReference type="Proteomes" id="UP000095283">
    <property type="component" value="Unplaced"/>
</dbReference>